<dbReference type="OrthoDB" id="6718861at2759"/>
<dbReference type="GO" id="GO:0005739">
    <property type="term" value="C:mitochondrion"/>
    <property type="evidence" value="ECO:0007669"/>
    <property type="project" value="TreeGrafter"/>
</dbReference>
<evidence type="ECO:0000313" key="4">
    <source>
        <dbReference type="EMBL" id="KAF2901438.1"/>
    </source>
</evidence>
<dbReference type="InterPro" id="IPR006097">
    <property type="entry name" value="Glu/Leu/Phe/Val/Trp_DH_dimer"/>
</dbReference>
<dbReference type="PANTHER" id="PTHR11606">
    <property type="entry name" value="GLUTAMATE DEHYDROGENASE"/>
    <property type="match status" value="1"/>
</dbReference>
<comment type="caution">
    <text evidence="4">The sequence shown here is derived from an EMBL/GenBank/DDBJ whole genome shotgun (WGS) entry which is preliminary data.</text>
</comment>
<sequence length="151" mass="17380">MFHLKALPRSFAPIKACNEVNTLLKLLPAAVQTRSYAEHKIPDRLKDIPDHANPKFFDMVEYFFHRACIIVEDKLIEDLAHQKGSRLDLEARKAKVKGILTVMEQCNHVIEIAFPIKRDNGQYEIIRGYRAQHSTHRTPCKGGKQTFKINS</sequence>
<dbReference type="PANTHER" id="PTHR11606:SF13">
    <property type="entry name" value="GLUTAMATE DEHYDROGENASE 1, MITOCHONDRIAL"/>
    <property type="match status" value="1"/>
</dbReference>
<comment type="similarity">
    <text evidence="1">Belongs to the Glu/Leu/Phe/Val dehydrogenases family.</text>
</comment>
<evidence type="ECO:0000259" key="3">
    <source>
        <dbReference type="Pfam" id="PF02812"/>
    </source>
</evidence>
<gene>
    <name evidence="4" type="ORF">ILUMI_04743</name>
</gene>
<protein>
    <recommendedName>
        <fullName evidence="3">Glutamate/phenylalanine/leucine/valine/L-tryptophan dehydrogenase dimerisation domain-containing protein</fullName>
    </recommendedName>
</protein>
<evidence type="ECO:0000256" key="1">
    <source>
        <dbReference type="ARBA" id="ARBA00006382"/>
    </source>
</evidence>
<dbReference type="Proteomes" id="UP000801492">
    <property type="component" value="Unassembled WGS sequence"/>
</dbReference>
<dbReference type="EMBL" id="VTPC01001640">
    <property type="protein sequence ID" value="KAF2901438.1"/>
    <property type="molecule type" value="Genomic_DNA"/>
</dbReference>
<reference evidence="4" key="1">
    <citation type="submission" date="2019-08" db="EMBL/GenBank/DDBJ databases">
        <title>The genome of the North American firefly Photinus pyralis.</title>
        <authorList>
            <consortium name="Photinus pyralis genome working group"/>
            <person name="Fallon T.R."/>
            <person name="Sander Lower S.E."/>
            <person name="Weng J.-K."/>
        </authorList>
    </citation>
    <scope>NUCLEOTIDE SEQUENCE</scope>
    <source>
        <strain evidence="4">TRF0915ILg1</strain>
        <tissue evidence="4">Whole body</tissue>
    </source>
</reference>
<evidence type="ECO:0000313" key="5">
    <source>
        <dbReference type="Proteomes" id="UP000801492"/>
    </source>
</evidence>
<proteinExistence type="inferred from homology"/>
<dbReference type="SUPFAM" id="SSF53223">
    <property type="entry name" value="Aminoacid dehydrogenase-like, N-terminal domain"/>
    <property type="match status" value="1"/>
</dbReference>
<dbReference type="Gene3D" id="3.40.50.10860">
    <property type="entry name" value="Leucine Dehydrogenase, chain A, domain 1"/>
    <property type="match status" value="1"/>
</dbReference>
<dbReference type="InterPro" id="IPR046346">
    <property type="entry name" value="Aminoacid_DH-like_N_sf"/>
</dbReference>
<name>A0A8K0GKU4_IGNLU</name>
<dbReference type="GO" id="GO:0006538">
    <property type="term" value="P:L-glutamate catabolic process"/>
    <property type="evidence" value="ECO:0007669"/>
    <property type="project" value="TreeGrafter"/>
</dbReference>
<dbReference type="Pfam" id="PF02812">
    <property type="entry name" value="ELFV_dehydrog_N"/>
    <property type="match status" value="1"/>
</dbReference>
<organism evidence="4 5">
    <name type="scientific">Ignelater luminosus</name>
    <name type="common">Cucubano</name>
    <name type="synonym">Pyrophorus luminosus</name>
    <dbReference type="NCBI Taxonomy" id="2038154"/>
    <lineage>
        <taxon>Eukaryota</taxon>
        <taxon>Metazoa</taxon>
        <taxon>Ecdysozoa</taxon>
        <taxon>Arthropoda</taxon>
        <taxon>Hexapoda</taxon>
        <taxon>Insecta</taxon>
        <taxon>Pterygota</taxon>
        <taxon>Neoptera</taxon>
        <taxon>Endopterygota</taxon>
        <taxon>Coleoptera</taxon>
        <taxon>Polyphaga</taxon>
        <taxon>Elateriformia</taxon>
        <taxon>Elateroidea</taxon>
        <taxon>Elateridae</taxon>
        <taxon>Agrypninae</taxon>
        <taxon>Pyrophorini</taxon>
        <taxon>Ignelater</taxon>
    </lineage>
</organism>
<evidence type="ECO:0000256" key="2">
    <source>
        <dbReference type="ARBA" id="ARBA00023002"/>
    </source>
</evidence>
<dbReference type="GO" id="GO:0004352">
    <property type="term" value="F:glutamate dehydrogenase (NAD+) activity"/>
    <property type="evidence" value="ECO:0007669"/>
    <property type="project" value="TreeGrafter"/>
</dbReference>
<feature type="domain" description="Glutamate/phenylalanine/leucine/valine/L-tryptophan dehydrogenase dimerisation" evidence="3">
    <location>
        <begin position="108"/>
        <end position="144"/>
    </location>
</feature>
<keyword evidence="5" id="KW-1185">Reference proteome</keyword>
<accession>A0A8K0GKU4</accession>
<keyword evidence="2" id="KW-0560">Oxidoreductase</keyword>
<dbReference type="Gene3D" id="1.10.287.140">
    <property type="match status" value="1"/>
</dbReference>
<dbReference type="AlphaFoldDB" id="A0A8K0GKU4"/>